<evidence type="ECO:0000313" key="2">
    <source>
        <dbReference type="EMBL" id="SAK69501.1"/>
    </source>
</evidence>
<dbReference type="Proteomes" id="UP000054624">
    <property type="component" value="Unassembled WGS sequence"/>
</dbReference>
<dbReference type="RefSeq" id="WP_061162000.1">
    <property type="nucleotide sequence ID" value="NZ_FCOI02000014.1"/>
</dbReference>
<keyword evidence="1" id="KW-0472">Membrane</keyword>
<keyword evidence="2" id="KW-0449">Lipoprotein</keyword>
<keyword evidence="3" id="KW-1185">Reference proteome</keyword>
<dbReference type="InterPro" id="IPR009883">
    <property type="entry name" value="YgfX"/>
</dbReference>
<feature type="transmembrane region" description="Helical" evidence="1">
    <location>
        <begin position="26"/>
        <end position="46"/>
    </location>
</feature>
<protein>
    <submittedName>
        <fullName evidence="2">Lipoprotein</fullName>
    </submittedName>
</protein>
<dbReference type="AlphaFoldDB" id="A0A158BHG5"/>
<dbReference type="STRING" id="1777137.AWB76_04210"/>
<accession>A0A158BHG5</accession>
<evidence type="ECO:0000256" key="1">
    <source>
        <dbReference type="SAM" id="Phobius"/>
    </source>
</evidence>
<sequence length="151" mass="15883">MAGACVNRPHRDAGVALRPSRFLRGAMLGFAGVASASVFQCVFAHTEHAGHAAVACAVTLAALGLASYRWMRAQPSAISLSSGGVTVWNRTGAMRHTRIAGCAQWSGKLLALTLLDARGRRETLVVAADSIDADTFRQLSVEARRAAASHL</sequence>
<dbReference type="OrthoDB" id="9034589at2"/>
<organism evidence="2 3">
    <name type="scientific">Caballeronia temeraria</name>
    <dbReference type="NCBI Taxonomy" id="1777137"/>
    <lineage>
        <taxon>Bacteria</taxon>
        <taxon>Pseudomonadati</taxon>
        <taxon>Pseudomonadota</taxon>
        <taxon>Betaproteobacteria</taxon>
        <taxon>Burkholderiales</taxon>
        <taxon>Burkholderiaceae</taxon>
        <taxon>Caballeronia</taxon>
    </lineage>
</organism>
<reference evidence="3" key="1">
    <citation type="submission" date="2016-01" db="EMBL/GenBank/DDBJ databases">
        <authorList>
            <person name="Peeters Charlotte."/>
        </authorList>
    </citation>
    <scope>NUCLEOTIDE SEQUENCE [LARGE SCALE GENOMIC DNA]</scope>
</reference>
<name>A0A158BHG5_9BURK</name>
<gene>
    <name evidence="2" type="ORF">AWB76_04210</name>
</gene>
<proteinExistence type="predicted"/>
<keyword evidence="1" id="KW-1133">Transmembrane helix</keyword>
<dbReference type="Pfam" id="PF07254">
    <property type="entry name" value="Cpta_toxin"/>
    <property type="match status" value="1"/>
</dbReference>
<evidence type="ECO:0000313" key="3">
    <source>
        <dbReference type="Proteomes" id="UP000054624"/>
    </source>
</evidence>
<keyword evidence="1" id="KW-0812">Transmembrane</keyword>
<feature type="transmembrane region" description="Helical" evidence="1">
    <location>
        <begin position="52"/>
        <end position="71"/>
    </location>
</feature>
<dbReference type="EMBL" id="FCOI02000014">
    <property type="protein sequence ID" value="SAK69501.1"/>
    <property type="molecule type" value="Genomic_DNA"/>
</dbReference>